<evidence type="ECO:0000256" key="2">
    <source>
        <dbReference type="SAM" id="SignalP"/>
    </source>
</evidence>
<reference evidence="3 5" key="1">
    <citation type="journal article" date="2018" name="BMC Genomics">
        <title>Comparative genomics of the wheat fungal pathogen Pyrenophora tritici-repentis reveals chromosomal variations and genome plasticity.</title>
        <authorList>
            <person name="Moolhuijzen P."/>
            <person name="See P.T."/>
            <person name="Hane J.K."/>
            <person name="Shi G."/>
            <person name="Liu Z."/>
            <person name="Oliver R.P."/>
            <person name="Moffat C.S."/>
        </authorList>
    </citation>
    <scope>NUCLEOTIDE SEQUENCE [LARGE SCALE GENOMIC DNA]</scope>
    <source>
        <strain evidence="3">M4</strain>
    </source>
</reference>
<feature type="transmembrane region" description="Helical" evidence="1">
    <location>
        <begin position="111"/>
        <end position="130"/>
    </location>
</feature>
<evidence type="ECO:0000313" key="5">
    <source>
        <dbReference type="Proteomes" id="UP000245464"/>
    </source>
</evidence>
<dbReference type="EMBL" id="NQIK02000006">
    <property type="protein sequence ID" value="KAF7569329.1"/>
    <property type="molecule type" value="Genomic_DNA"/>
</dbReference>
<keyword evidence="1" id="KW-1133">Transmembrane helix</keyword>
<evidence type="ECO:0000313" key="4">
    <source>
        <dbReference type="EMBL" id="KAI1510875.1"/>
    </source>
</evidence>
<name>A0A2W1G8X7_9PLEO</name>
<dbReference type="OrthoDB" id="3210850at2759"/>
<feature type="transmembrane region" description="Helical" evidence="1">
    <location>
        <begin position="78"/>
        <end position="99"/>
    </location>
</feature>
<dbReference type="Proteomes" id="UP000245464">
    <property type="component" value="Chromosome 6"/>
</dbReference>
<protein>
    <submittedName>
        <fullName evidence="3">Uncharacterized protein</fullName>
    </submittedName>
</protein>
<dbReference type="PANTHER" id="PTHR38848">
    <property type="entry name" value="G-PROTEIN COUPLED RECEPTORS FAMILY 3 PROFILE DOMAIN-CONTAINING PROTEIN"/>
    <property type="match status" value="1"/>
</dbReference>
<evidence type="ECO:0000256" key="1">
    <source>
        <dbReference type="SAM" id="Phobius"/>
    </source>
</evidence>
<feature type="signal peptide" evidence="2">
    <location>
        <begin position="1"/>
        <end position="21"/>
    </location>
</feature>
<feature type="transmembrane region" description="Helical" evidence="1">
    <location>
        <begin position="266"/>
        <end position="287"/>
    </location>
</feature>
<dbReference type="Proteomes" id="UP000249757">
    <property type="component" value="Unassembled WGS sequence"/>
</dbReference>
<keyword evidence="2" id="KW-0732">Signal</keyword>
<keyword evidence="6" id="KW-1185">Reference proteome</keyword>
<evidence type="ECO:0000313" key="6">
    <source>
        <dbReference type="Proteomes" id="UP000249757"/>
    </source>
</evidence>
<reference evidence="4" key="3">
    <citation type="journal article" date="2022" name="bioRxiv">
        <title>A global pangenome for the wheat fungal pathogen Pyrenophora tritici-repentis and prediction of effector protein structural homology.</title>
        <authorList>
            <person name="Moolhuijzen P."/>
            <person name="See P.T."/>
            <person name="Shi G."/>
            <person name="Powell H.R."/>
            <person name="Cockram J."/>
            <person name="Jorgensen L.N."/>
            <person name="Benslimane H."/>
            <person name="Strelkov S.E."/>
            <person name="Turner J."/>
            <person name="Liu Z."/>
            <person name="Moffat C.S."/>
        </authorList>
    </citation>
    <scope>NUCLEOTIDE SEQUENCE</scope>
    <source>
        <strain evidence="4">86-124</strain>
    </source>
</reference>
<comment type="caution">
    <text evidence="3">The sequence shown here is derived from an EMBL/GenBank/DDBJ whole genome shotgun (WGS) entry which is preliminary data.</text>
</comment>
<feature type="transmembrane region" description="Helical" evidence="1">
    <location>
        <begin position="150"/>
        <end position="171"/>
    </location>
</feature>
<dbReference type="AlphaFoldDB" id="A0A2W1G8X7"/>
<keyword evidence="1" id="KW-0812">Transmembrane</keyword>
<feature type="chain" id="PRO_5042701190" evidence="2">
    <location>
        <begin position="22"/>
        <end position="389"/>
    </location>
</feature>
<accession>A0A2W1G8X7</accession>
<dbReference type="EMBL" id="NRDI02000015">
    <property type="protein sequence ID" value="KAI1510875.1"/>
    <property type="molecule type" value="Genomic_DNA"/>
</dbReference>
<sequence>MSSFFFLAAFLCLTLVVCVEASPVQYQERDVGRVERPLQRTIVVVVCILYAFILALVQGYRAGRIAGKPPTKTQFSDVLVFVQGFVCTAFVFATAMIVAGLGLHTEPQCYAAIRVCIAMYAAAKIPLYLFLLERVHIVRAPFVDRQRDPIYVVGSLLTIGGFLGIMGYQFVNPMAVISPDDGQCRIGIEPRAAIAIIVLDTVINFGLTGIFVWQIRPTLASVLPELSSAPGTPRLRTEFPARGSKPWMKRTHQFIRSSSQNDFRVMLIRNVVGSGFMLIVTLCNNGLFLNWNFAKMGHACLLMCLTDVVLGMLVTQLLTMRSAVPDASLLRRSSSTPLISNATGYDQEGSNFRRPVPGFSERSDWLMLSTEKPGPVREVIDDNSRFNLR</sequence>
<feature type="transmembrane region" description="Helical" evidence="1">
    <location>
        <begin position="37"/>
        <end position="57"/>
    </location>
</feature>
<keyword evidence="1" id="KW-0472">Membrane</keyword>
<organism evidence="3 5">
    <name type="scientific">Pyrenophora tritici-repentis</name>
    <dbReference type="NCBI Taxonomy" id="45151"/>
    <lineage>
        <taxon>Eukaryota</taxon>
        <taxon>Fungi</taxon>
        <taxon>Dikarya</taxon>
        <taxon>Ascomycota</taxon>
        <taxon>Pezizomycotina</taxon>
        <taxon>Dothideomycetes</taxon>
        <taxon>Pleosporomycetidae</taxon>
        <taxon>Pleosporales</taxon>
        <taxon>Pleosporineae</taxon>
        <taxon>Pleosporaceae</taxon>
        <taxon>Pyrenophora</taxon>
    </lineage>
</organism>
<evidence type="ECO:0000313" key="3">
    <source>
        <dbReference type="EMBL" id="KAF7569329.1"/>
    </source>
</evidence>
<reference evidence="6" key="4">
    <citation type="journal article" date="2022" name="Microb. Genom.">
        <title>A global pangenome for the wheat fungal pathogen Pyrenophora tritici-repentis and prediction of effector protein structural homology.</title>
        <authorList>
            <person name="Moolhuijzen P.M."/>
            <person name="See P.T."/>
            <person name="Shi G."/>
            <person name="Powell H.R."/>
            <person name="Cockram J."/>
            <person name="Jorgensen L.N."/>
            <person name="Benslimane H."/>
            <person name="Strelkov S.E."/>
            <person name="Turner J."/>
            <person name="Liu Z."/>
            <person name="Moffat C.S."/>
        </authorList>
    </citation>
    <scope>NUCLEOTIDE SEQUENCE [LARGE SCALE GENOMIC DNA]</scope>
</reference>
<reference evidence="4" key="2">
    <citation type="submission" date="2021-05" db="EMBL/GenBank/DDBJ databases">
        <authorList>
            <person name="Moolhuijzen P.M."/>
            <person name="Moffat C.S."/>
        </authorList>
    </citation>
    <scope>NUCLEOTIDE SEQUENCE</scope>
    <source>
        <strain evidence="4">86-124</strain>
    </source>
</reference>
<dbReference type="PANTHER" id="PTHR38848:SF3">
    <property type="entry name" value="G-PROTEIN COUPLED RECEPTORS FAMILY 3 PROFILE DOMAIN-CONTAINING PROTEIN"/>
    <property type="match status" value="1"/>
</dbReference>
<proteinExistence type="predicted"/>
<feature type="transmembrane region" description="Helical" evidence="1">
    <location>
        <begin position="191"/>
        <end position="213"/>
    </location>
</feature>
<dbReference type="OMA" id="HACLLMC"/>
<gene>
    <name evidence="4" type="ORF">Ptr86124_009996</name>
    <name evidence="3" type="ORF">PtrM4_117440</name>
</gene>